<dbReference type="InterPro" id="IPR056906">
    <property type="entry name" value="ORF2/G2P_dom"/>
</dbReference>
<accession>A0A4P8PLB7</accession>
<reference evidence="2" key="1">
    <citation type="submission" date="2018-12" db="EMBL/GenBank/DDBJ databases">
        <title>Singled stranded DNA viruses identified in blackflies (Austrosimulium ungulatum) sampled in New Zealand.</title>
        <authorList>
            <person name="Kraberger S."/>
            <person name="Fontenele R.S."/>
            <person name="Schmidlin K."/>
            <person name="Walters M."/>
            <person name="Varsani A."/>
        </authorList>
    </citation>
    <scope>NUCLEOTIDE SEQUENCE [LARGE SCALE GENOMIC DNA]</scope>
    <source>
        <strain evidence="2">034</strain>
    </source>
</reference>
<dbReference type="EMBL" id="MK249145">
    <property type="protein sequence ID" value="QCQ84666.1"/>
    <property type="molecule type" value="Genomic_DNA"/>
</dbReference>
<feature type="domain" description="Replication-associated protein ORF2/G2P" evidence="1">
    <location>
        <begin position="69"/>
        <end position="182"/>
    </location>
</feature>
<dbReference type="Proteomes" id="UP000323208">
    <property type="component" value="Segment"/>
</dbReference>
<protein>
    <submittedName>
        <fullName evidence="2">Replication initiator protein</fullName>
    </submittedName>
</protein>
<name>A0A4P8PLB7_9VIRU</name>
<dbReference type="Pfam" id="PF23343">
    <property type="entry name" value="REP_ORF2-G2P"/>
    <property type="match status" value="1"/>
</dbReference>
<organism evidence="2">
    <name type="scientific">Blackfly microvirus SF02</name>
    <dbReference type="NCBI Taxonomy" id="2576452"/>
    <lineage>
        <taxon>Viruses</taxon>
        <taxon>Monodnaviria</taxon>
        <taxon>Sangervirae</taxon>
        <taxon>Phixviricota</taxon>
        <taxon>Malgrandaviricetes</taxon>
        <taxon>Petitvirales</taxon>
        <taxon>Microviridae</taxon>
        <taxon>Microvirus</taxon>
    </lineage>
</organism>
<sequence>MQCFYALTGYFSRVVNPSGRRSIVFDKRKSFSGVPILVPCGKCIGCLMRARRDWAVRCLHEKRMYSASSFLTLTYSDEFLPKGGTLVMRDFQLFMKRLRLKRPVGLRFFACGEYGDTTLRPHYHVLLFNTDFPDMRFHKSSATGSPMYRSAELSSLWTVGDHEIGSVDPRSCAYVAGYIMKKVGSAQIIGREPEFRLMSRRPGIGYKWFLKYMDEAYRHDSVILEYQEVGLPRYYDTLYDGVNHDRMKLLKRERRAALFDIPASENETPRSMVRERFEVLKASRFRRDGSDG</sequence>
<proteinExistence type="predicted"/>
<evidence type="ECO:0000259" key="1">
    <source>
        <dbReference type="Pfam" id="PF23343"/>
    </source>
</evidence>
<evidence type="ECO:0000313" key="2">
    <source>
        <dbReference type="EMBL" id="QCQ84666.1"/>
    </source>
</evidence>